<accession>A0ACA9PF58</accession>
<keyword evidence="2" id="KW-1185">Reference proteome</keyword>
<proteinExistence type="predicted"/>
<protein>
    <submittedName>
        <fullName evidence="1">32304_t:CDS:1</fullName>
    </submittedName>
</protein>
<organism evidence="1 2">
    <name type="scientific">Racocetra persica</name>
    <dbReference type="NCBI Taxonomy" id="160502"/>
    <lineage>
        <taxon>Eukaryota</taxon>
        <taxon>Fungi</taxon>
        <taxon>Fungi incertae sedis</taxon>
        <taxon>Mucoromycota</taxon>
        <taxon>Glomeromycotina</taxon>
        <taxon>Glomeromycetes</taxon>
        <taxon>Diversisporales</taxon>
        <taxon>Gigasporaceae</taxon>
        <taxon>Racocetra</taxon>
    </lineage>
</organism>
<sequence length="59" mass="6948">EPDELTEDVTKYILVYYNQTDKIMAIRIDPTSKYIRGITSDKPSFTLMMRNVTYLKLTL</sequence>
<gene>
    <name evidence="1" type="ORF">RPERSI_LOCUS9824</name>
</gene>
<evidence type="ECO:0000313" key="2">
    <source>
        <dbReference type="Proteomes" id="UP000789920"/>
    </source>
</evidence>
<dbReference type="Proteomes" id="UP000789920">
    <property type="component" value="Unassembled WGS sequence"/>
</dbReference>
<name>A0ACA9PF58_9GLOM</name>
<comment type="caution">
    <text evidence="1">The sequence shown here is derived from an EMBL/GenBank/DDBJ whole genome shotgun (WGS) entry which is preliminary data.</text>
</comment>
<reference evidence="1" key="1">
    <citation type="submission" date="2021-06" db="EMBL/GenBank/DDBJ databases">
        <authorList>
            <person name="Kallberg Y."/>
            <person name="Tangrot J."/>
            <person name="Rosling A."/>
        </authorList>
    </citation>
    <scope>NUCLEOTIDE SEQUENCE</scope>
    <source>
        <strain evidence="1">MA461A</strain>
    </source>
</reference>
<feature type="non-terminal residue" evidence="1">
    <location>
        <position position="1"/>
    </location>
</feature>
<dbReference type="EMBL" id="CAJVQC010018887">
    <property type="protein sequence ID" value="CAG8696820.1"/>
    <property type="molecule type" value="Genomic_DNA"/>
</dbReference>
<evidence type="ECO:0000313" key="1">
    <source>
        <dbReference type="EMBL" id="CAG8696820.1"/>
    </source>
</evidence>